<dbReference type="Proteomes" id="UP000575985">
    <property type="component" value="Unassembled WGS sequence"/>
</dbReference>
<dbReference type="Gene3D" id="1.50.10.10">
    <property type="match status" value="1"/>
</dbReference>
<feature type="domain" description="Glycoside hydrolase family 65 central catalytic" evidence="7">
    <location>
        <begin position="314"/>
        <end position="709"/>
    </location>
</feature>
<dbReference type="Gene3D" id="2.60.420.10">
    <property type="entry name" value="Maltose phosphorylase, domain 3"/>
    <property type="match status" value="1"/>
</dbReference>
<dbReference type="Pfam" id="PF03636">
    <property type="entry name" value="Glyco_hydro_65N"/>
    <property type="match status" value="1"/>
</dbReference>
<evidence type="ECO:0000256" key="2">
    <source>
        <dbReference type="ARBA" id="ARBA00022676"/>
    </source>
</evidence>
<keyword evidence="10" id="KW-0378">Hydrolase</keyword>
<evidence type="ECO:0000256" key="4">
    <source>
        <dbReference type="ARBA" id="ARBA00023295"/>
    </source>
</evidence>
<comment type="similarity">
    <text evidence="1">Belongs to the glycosyl hydrolase 65 family.</text>
</comment>
<protein>
    <submittedName>
        <fullName evidence="10">Trehalose/maltose hydrolase-like predicted phosphorylase</fullName>
    </submittedName>
</protein>
<accession>A0A853BKC9</accession>
<dbReference type="InterPro" id="IPR012341">
    <property type="entry name" value="6hp_glycosidase-like_sf"/>
</dbReference>
<evidence type="ECO:0000256" key="1">
    <source>
        <dbReference type="ARBA" id="ARBA00006768"/>
    </source>
</evidence>
<keyword evidence="4" id="KW-0326">Glycosidase</keyword>
<dbReference type="GO" id="GO:0016757">
    <property type="term" value="F:glycosyltransferase activity"/>
    <property type="evidence" value="ECO:0007669"/>
    <property type="project" value="UniProtKB-KW"/>
</dbReference>
<evidence type="ECO:0000259" key="8">
    <source>
        <dbReference type="Pfam" id="PF03633"/>
    </source>
</evidence>
<evidence type="ECO:0000256" key="6">
    <source>
        <dbReference type="PIRSR" id="PIRSR036289-51"/>
    </source>
</evidence>
<keyword evidence="3" id="KW-0808">Transferase</keyword>
<evidence type="ECO:0000313" key="10">
    <source>
        <dbReference type="EMBL" id="NYI95097.1"/>
    </source>
</evidence>
<dbReference type="PIRSF" id="PIRSF036289">
    <property type="entry name" value="Glycosyl_hydrolase_malt_phosph"/>
    <property type="match status" value="1"/>
</dbReference>
<dbReference type="RefSeq" id="WP_179766685.1">
    <property type="nucleotide sequence ID" value="NZ_JACCFO010000001.1"/>
</dbReference>
<evidence type="ECO:0000313" key="11">
    <source>
        <dbReference type="Proteomes" id="UP000575985"/>
    </source>
</evidence>
<dbReference type="GO" id="GO:0004553">
    <property type="term" value="F:hydrolase activity, hydrolyzing O-glycosyl compounds"/>
    <property type="evidence" value="ECO:0007669"/>
    <property type="project" value="TreeGrafter"/>
</dbReference>
<dbReference type="Pfam" id="PF03633">
    <property type="entry name" value="Glyco_hydro_65C"/>
    <property type="match status" value="1"/>
</dbReference>
<evidence type="ECO:0000256" key="5">
    <source>
        <dbReference type="PIRSR" id="PIRSR036289-50"/>
    </source>
</evidence>
<evidence type="ECO:0000256" key="3">
    <source>
        <dbReference type="ARBA" id="ARBA00022679"/>
    </source>
</evidence>
<dbReference type="Gene3D" id="2.70.98.40">
    <property type="entry name" value="Glycoside hydrolase, family 65, N-terminal domain"/>
    <property type="match status" value="1"/>
</dbReference>
<dbReference type="PANTHER" id="PTHR11051:SF8">
    <property type="entry name" value="PROTEIN-GLUCOSYLGALACTOSYLHYDROXYLYSINE GLUCOSIDASE"/>
    <property type="match status" value="1"/>
</dbReference>
<dbReference type="EMBL" id="JACCFO010000001">
    <property type="protein sequence ID" value="NYI95097.1"/>
    <property type="molecule type" value="Genomic_DNA"/>
</dbReference>
<dbReference type="FunFam" id="1.50.10.10:FF:000053">
    <property type="entry name" value="Putative glycosyl hydrolase"/>
    <property type="match status" value="1"/>
</dbReference>
<dbReference type="InterPro" id="IPR005195">
    <property type="entry name" value="Glyco_hydro_65_M"/>
</dbReference>
<comment type="caution">
    <text evidence="10">The sequence shown here is derived from an EMBL/GenBank/DDBJ whole genome shotgun (WGS) entry which is preliminary data.</text>
</comment>
<keyword evidence="11" id="KW-1185">Reference proteome</keyword>
<dbReference type="InterPro" id="IPR017045">
    <property type="entry name" value="Malt_Pase/Glycosyl_Hdrlase"/>
</dbReference>
<dbReference type="GO" id="GO:0030246">
    <property type="term" value="F:carbohydrate binding"/>
    <property type="evidence" value="ECO:0007669"/>
    <property type="project" value="InterPro"/>
</dbReference>
<feature type="domain" description="Glycoside hydrolase family 65 C-terminal" evidence="8">
    <location>
        <begin position="721"/>
        <end position="782"/>
    </location>
</feature>
<evidence type="ECO:0000259" key="7">
    <source>
        <dbReference type="Pfam" id="PF03632"/>
    </source>
</evidence>
<dbReference type="GO" id="GO:0005975">
    <property type="term" value="P:carbohydrate metabolic process"/>
    <property type="evidence" value="ECO:0007669"/>
    <property type="project" value="InterPro"/>
</dbReference>
<name>A0A853BKC9_9ACTN</name>
<proteinExistence type="inferred from homology"/>
<dbReference type="InterPro" id="IPR005194">
    <property type="entry name" value="Glyco_hydro_65_C"/>
</dbReference>
<dbReference type="PANTHER" id="PTHR11051">
    <property type="entry name" value="GLYCOSYL HYDROLASE-RELATED"/>
    <property type="match status" value="1"/>
</dbReference>
<reference evidence="10 11" key="1">
    <citation type="submission" date="2020-07" db="EMBL/GenBank/DDBJ databases">
        <title>Sequencing the genomes of 1000 actinobacteria strains.</title>
        <authorList>
            <person name="Klenk H.-P."/>
        </authorList>
    </citation>
    <scope>NUCLEOTIDE SEQUENCE [LARGE SCALE GENOMIC DNA]</scope>
    <source>
        <strain evidence="10 11">DSM 45927</strain>
    </source>
</reference>
<dbReference type="Pfam" id="PF03632">
    <property type="entry name" value="Glyco_hydro_65m"/>
    <property type="match status" value="1"/>
</dbReference>
<sequence length="794" mass="88819">MNPWRLVYRSPRPEDEGLREALCTLGNGYFATRGAAAEAVADGVRYPGSYISGCYDRAASSVGGHPVDNEDLVNVPNWLPLTFRAGREDWLAGGDPRLTEERVELDMLRGVLERVFRVRHHGGATTLVRQRRLVSMSDPHLAALEVSLLPENWDGELTVLSALDGGVANSGVARYRTLPGRHLRSLGSGGRTPEELWLRTATRASDVGIALAARTRVSRGAAPGSAAVRARGDWIGCELRLPAVLGQAVTLEKTVALHTSRDHAAGSPLSAARTSLARADSFDTLLRCHAAAWRRLWQRCSVDIDDQEDQRILRLHLFHILQTLSPHTADLDVGVPARGLHGEAYRGHVFWDELFVLPFLNLRFPETARGLLRYRWRRLPEARAAARAQGLRGAAFPWQSATTGREETQRWHLNPRSGRWLVDNSRLQRHVNIAVAYNVWQHYQATGDTRFLTDFGAELLLEAARTLADLAVYDHRLRRYVIRGVMGPDEYHDAYPGRDLPGVDDNAYTNVMTVWVLRRVPEVLDALPGPARRDLRERLDLSRAETDRFARMTRRMRVPFHDGVISQFAGYENLAELDWAGYRAAYGDIRRLDRILEAEGDTCNRYRAGKQADVLMLMYLLSEEELTATLHGLGYESDSALLARTVDYYLARTAHGSTLSSVVHAWVLARADRRASWRFLRDALRSDIDDVQRGTTAEGIHLGAMAGTVDLVTRCYTGLTIRDGRLCLDPVLPEEFGFLAFPLRFRGHWNVRLRFRAGGTEIGVPPSRLPPVPVRVRGQTVEAVPGMPVRLAAR</sequence>
<evidence type="ECO:0000259" key="9">
    <source>
        <dbReference type="Pfam" id="PF03636"/>
    </source>
</evidence>
<dbReference type="InterPro" id="IPR005196">
    <property type="entry name" value="Glyco_hydro_65_N"/>
</dbReference>
<feature type="active site" description="Proton donor" evidence="5">
    <location>
        <position position="490"/>
    </location>
</feature>
<dbReference type="SUPFAM" id="SSF74650">
    <property type="entry name" value="Galactose mutarotase-like"/>
    <property type="match status" value="1"/>
</dbReference>
<dbReference type="InterPro" id="IPR037018">
    <property type="entry name" value="GH65_N"/>
</dbReference>
<feature type="binding site" evidence="6">
    <location>
        <begin position="351"/>
        <end position="352"/>
    </location>
    <ligand>
        <name>substrate</name>
    </ligand>
</feature>
<dbReference type="AlphaFoldDB" id="A0A853BKC9"/>
<keyword evidence="2" id="KW-0328">Glycosyltransferase</keyword>
<gene>
    <name evidence="10" type="ORF">HNR12_001374</name>
</gene>
<feature type="binding site" evidence="6">
    <location>
        <begin position="610"/>
        <end position="611"/>
    </location>
    <ligand>
        <name>substrate</name>
    </ligand>
</feature>
<dbReference type="SUPFAM" id="SSF48208">
    <property type="entry name" value="Six-hairpin glycosidases"/>
    <property type="match status" value="1"/>
</dbReference>
<dbReference type="InterPro" id="IPR008928">
    <property type="entry name" value="6-hairpin_glycosidase_sf"/>
</dbReference>
<feature type="domain" description="Glycoside hydrolase family 65 N-terminal" evidence="9">
    <location>
        <begin position="10"/>
        <end position="261"/>
    </location>
</feature>
<dbReference type="InterPro" id="IPR011013">
    <property type="entry name" value="Gal_mutarotase_sf_dom"/>
</dbReference>
<organism evidence="10 11">
    <name type="scientific">Streptomonospora nanhaiensis</name>
    <dbReference type="NCBI Taxonomy" id="1323731"/>
    <lineage>
        <taxon>Bacteria</taxon>
        <taxon>Bacillati</taxon>
        <taxon>Actinomycetota</taxon>
        <taxon>Actinomycetes</taxon>
        <taxon>Streptosporangiales</taxon>
        <taxon>Nocardiopsidaceae</taxon>
        <taxon>Streptomonospora</taxon>
    </lineage>
</organism>